<evidence type="ECO:0000259" key="3">
    <source>
        <dbReference type="Pfam" id="PF02826"/>
    </source>
</evidence>
<keyword evidence="2" id="KW-0520">NAD</keyword>
<proteinExistence type="predicted"/>
<evidence type="ECO:0000256" key="1">
    <source>
        <dbReference type="ARBA" id="ARBA00023002"/>
    </source>
</evidence>
<evidence type="ECO:0000313" key="5">
    <source>
        <dbReference type="Proteomes" id="UP001429580"/>
    </source>
</evidence>
<dbReference type="InterPro" id="IPR006140">
    <property type="entry name" value="D-isomer_DH_NAD-bd"/>
</dbReference>
<dbReference type="Proteomes" id="UP001429580">
    <property type="component" value="Unassembled WGS sequence"/>
</dbReference>
<dbReference type="SUPFAM" id="SSF51735">
    <property type="entry name" value="NAD(P)-binding Rossmann-fold domains"/>
    <property type="match status" value="1"/>
</dbReference>
<protein>
    <submittedName>
        <fullName evidence="4">Glyoxylate/hydroxypyruvate reductase A</fullName>
        <ecNumber evidence="4">1.1.1.79</ecNumber>
        <ecNumber evidence="4">1.1.1.81</ecNumber>
    </submittedName>
</protein>
<dbReference type="Gene3D" id="3.40.50.720">
    <property type="entry name" value="NAD(P)-binding Rossmann-like Domain"/>
    <property type="match status" value="2"/>
</dbReference>
<dbReference type="RefSeq" id="WP_166947512.1">
    <property type="nucleotide sequence ID" value="NZ_JAASQI010000001.1"/>
</dbReference>
<accession>A0ABX0UWJ5</accession>
<organism evidence="4 5">
    <name type="scientific">Pseudochelatococcus lubricantis</name>
    <dbReference type="NCBI Taxonomy" id="1538102"/>
    <lineage>
        <taxon>Bacteria</taxon>
        <taxon>Pseudomonadati</taxon>
        <taxon>Pseudomonadota</taxon>
        <taxon>Alphaproteobacteria</taxon>
        <taxon>Hyphomicrobiales</taxon>
        <taxon>Chelatococcaceae</taxon>
        <taxon>Pseudochelatococcus</taxon>
    </lineage>
</organism>
<dbReference type="GO" id="GO:0016618">
    <property type="term" value="F:hydroxypyruvate reductase [NAD(P)H] activity"/>
    <property type="evidence" value="ECO:0007669"/>
    <property type="project" value="UniProtKB-EC"/>
</dbReference>
<keyword evidence="1 4" id="KW-0560">Oxidoreductase</keyword>
<dbReference type="CDD" id="cd12164">
    <property type="entry name" value="GDH_like_2"/>
    <property type="match status" value="1"/>
</dbReference>
<name>A0ABX0UWJ5_9HYPH</name>
<dbReference type="PANTHER" id="PTHR43333:SF1">
    <property type="entry name" value="D-ISOMER SPECIFIC 2-HYDROXYACID DEHYDROGENASE NAD-BINDING DOMAIN-CONTAINING PROTEIN"/>
    <property type="match status" value="1"/>
</dbReference>
<comment type="caution">
    <text evidence="4">The sequence shown here is derived from an EMBL/GenBank/DDBJ whole genome shotgun (WGS) entry which is preliminary data.</text>
</comment>
<sequence length="314" mass="33766">MSVLLAISGMPLEVWQERLSALLPGMSVFVPGEPFDRRAIHYVVAWQHPPRSLNGLPNLAAIFSTGAGVDHLLRDPDLPPVPVYRIIDADLTGRMSEYVVLHCLLHQRGLLRDLQNQRQRRWAPDLLQPAAQSVRVGIMGLGVLGRDAAQKLVNIGFEVAGWSRTPKDIPGIEIFAGDGQLPAFLARTDILVSLLPLTDGTRGLLDKSIFAGLARNGRLGRPVLINAGRGGLQNEADILEALGDGTLGAASLDVFQTEPLPADSPLWNHPAVVVTPHSAAISDLDAITRRIASQINAVQAGETPEGLVNTEEGY</sequence>
<dbReference type="GO" id="GO:0030267">
    <property type="term" value="F:glyoxylate reductase (NADPH) activity"/>
    <property type="evidence" value="ECO:0007669"/>
    <property type="project" value="UniProtKB-EC"/>
</dbReference>
<keyword evidence="5" id="KW-1185">Reference proteome</keyword>
<dbReference type="EMBL" id="JAASQI010000001">
    <property type="protein sequence ID" value="NIJ56220.1"/>
    <property type="molecule type" value="Genomic_DNA"/>
</dbReference>
<feature type="domain" description="D-isomer specific 2-hydroxyacid dehydrogenase NAD-binding" evidence="3">
    <location>
        <begin position="103"/>
        <end position="279"/>
    </location>
</feature>
<dbReference type="InterPro" id="IPR036291">
    <property type="entry name" value="NAD(P)-bd_dom_sf"/>
</dbReference>
<dbReference type="EC" id="1.1.1.79" evidence="4"/>
<evidence type="ECO:0000313" key="4">
    <source>
        <dbReference type="EMBL" id="NIJ56220.1"/>
    </source>
</evidence>
<dbReference type="EC" id="1.1.1.81" evidence="4"/>
<evidence type="ECO:0000256" key="2">
    <source>
        <dbReference type="ARBA" id="ARBA00023027"/>
    </source>
</evidence>
<gene>
    <name evidence="4" type="ORF">FHS82_000033</name>
</gene>
<dbReference type="Pfam" id="PF02826">
    <property type="entry name" value="2-Hacid_dh_C"/>
    <property type="match status" value="1"/>
</dbReference>
<dbReference type="PANTHER" id="PTHR43333">
    <property type="entry name" value="2-HACID_DH_C DOMAIN-CONTAINING PROTEIN"/>
    <property type="match status" value="1"/>
</dbReference>
<reference evidence="4 5" key="1">
    <citation type="submission" date="2020-03" db="EMBL/GenBank/DDBJ databases">
        <title>Genomic Encyclopedia of Type Strains, Phase IV (KMG-IV): sequencing the most valuable type-strain genomes for metagenomic binning, comparative biology and taxonomic classification.</title>
        <authorList>
            <person name="Goeker M."/>
        </authorList>
    </citation>
    <scope>NUCLEOTIDE SEQUENCE [LARGE SCALE GENOMIC DNA]</scope>
    <source>
        <strain evidence="4 5">DSM 103870</strain>
    </source>
</reference>